<dbReference type="GO" id="GO:0007340">
    <property type="term" value="P:acrosome reaction"/>
    <property type="evidence" value="ECO:0007669"/>
    <property type="project" value="TreeGrafter"/>
</dbReference>
<dbReference type="PANTHER" id="PTHR24252">
    <property type="entry name" value="ACROSIN-RELATED"/>
    <property type="match status" value="1"/>
</dbReference>
<dbReference type="InterPro" id="IPR009003">
    <property type="entry name" value="Peptidase_S1_PA"/>
</dbReference>
<dbReference type="SMART" id="SM00020">
    <property type="entry name" value="Tryp_SPc"/>
    <property type="match status" value="1"/>
</dbReference>
<keyword evidence="9" id="KW-1015">Disulfide bond</keyword>
<dbReference type="InterPro" id="IPR043504">
    <property type="entry name" value="Peptidase_S1_PA_chymotrypsin"/>
</dbReference>
<dbReference type="InterPro" id="IPR033116">
    <property type="entry name" value="TRYPSIN_SER"/>
</dbReference>
<dbReference type="CDD" id="cd00190">
    <property type="entry name" value="Tryp_SPc"/>
    <property type="match status" value="1"/>
</dbReference>
<reference evidence="12" key="1">
    <citation type="thesis" date="2020" institute="ProQuest LLC" country="789 East Eisenhower Parkway, Ann Arbor, MI, USA">
        <title>Comparative Genomics and Chromosome Evolution.</title>
        <authorList>
            <person name="Mudd A.B."/>
        </authorList>
    </citation>
    <scope>NUCLEOTIDE SEQUENCE</scope>
    <source>
        <strain evidence="12">237g6f4</strain>
        <tissue evidence="12">Blood</tissue>
    </source>
</reference>
<protein>
    <recommendedName>
        <fullName evidence="3">Acrosin</fullName>
        <ecNumber evidence="2">3.4.21.10</ecNumber>
    </recommendedName>
</protein>
<feature type="domain" description="Peptidase S1" evidence="11">
    <location>
        <begin position="10"/>
        <end position="252"/>
    </location>
</feature>
<dbReference type="PROSITE" id="PS50240">
    <property type="entry name" value="TRYPSIN_DOM"/>
    <property type="match status" value="1"/>
</dbReference>
<keyword evidence="4 10" id="KW-0645">Protease</keyword>
<dbReference type="EC" id="3.4.21.10" evidence="2"/>
<evidence type="ECO:0000256" key="7">
    <source>
        <dbReference type="ARBA" id="ARBA00022825"/>
    </source>
</evidence>
<evidence type="ECO:0000256" key="4">
    <source>
        <dbReference type="ARBA" id="ARBA00022670"/>
    </source>
</evidence>
<keyword evidence="13" id="KW-1185">Reference proteome</keyword>
<dbReference type="FunFam" id="2.40.10.10:FF:000003">
    <property type="entry name" value="Transmembrane serine protease 3"/>
    <property type="match status" value="1"/>
</dbReference>
<comment type="catalytic activity">
    <reaction evidence="1">
        <text>Preferential cleavage: Arg-|-Xaa, Lys-|-Xaa.</text>
        <dbReference type="EC" id="3.4.21.10"/>
    </reaction>
</comment>
<sequence length="261" mass="28846">MVGYDVGSRIVGGKDAASGSWPWLVSIQRPIDESTFQQLCGATVLTTQWVMTAAHCFRNKGDSFYSWRLVFGLYKLSVLGSEVQIRKIAKKIQHEKYDTESQRNDIALLYLDKPISYNKYIQPACLPKKTADVSLMTDCFIAGWGVLKENDLEASETLQEAAVQMIPPQRCNSSSWYDGLVGIYNLCAGYEKGGIDSCQGDSGGPLMCKEPRNKIYSVVGVTSWGSGCAQAKSPGIYSSTQFFLSWILEKVETDPASRKSI</sequence>
<evidence type="ECO:0000256" key="1">
    <source>
        <dbReference type="ARBA" id="ARBA00001656"/>
    </source>
</evidence>
<dbReference type="GO" id="GO:0046872">
    <property type="term" value="F:metal ion binding"/>
    <property type="evidence" value="ECO:0007669"/>
    <property type="project" value="UniProtKB-KW"/>
</dbReference>
<organism evidence="12 13">
    <name type="scientific">Engystomops pustulosus</name>
    <name type="common">Tungara frog</name>
    <name type="synonym">Physalaemus pustulosus</name>
    <dbReference type="NCBI Taxonomy" id="76066"/>
    <lineage>
        <taxon>Eukaryota</taxon>
        <taxon>Metazoa</taxon>
        <taxon>Chordata</taxon>
        <taxon>Craniata</taxon>
        <taxon>Vertebrata</taxon>
        <taxon>Euteleostomi</taxon>
        <taxon>Amphibia</taxon>
        <taxon>Batrachia</taxon>
        <taxon>Anura</taxon>
        <taxon>Neobatrachia</taxon>
        <taxon>Hyloidea</taxon>
        <taxon>Leptodactylidae</taxon>
        <taxon>Leiuperinae</taxon>
        <taxon>Engystomops</taxon>
    </lineage>
</organism>
<evidence type="ECO:0000256" key="5">
    <source>
        <dbReference type="ARBA" id="ARBA00022723"/>
    </source>
</evidence>
<dbReference type="PROSITE" id="PS00135">
    <property type="entry name" value="TRYPSIN_SER"/>
    <property type="match status" value="1"/>
</dbReference>
<dbReference type="InterPro" id="IPR001254">
    <property type="entry name" value="Trypsin_dom"/>
</dbReference>
<dbReference type="GO" id="GO:0006508">
    <property type="term" value="P:proteolysis"/>
    <property type="evidence" value="ECO:0007669"/>
    <property type="project" value="UniProtKB-KW"/>
</dbReference>
<dbReference type="PANTHER" id="PTHR24252:SF8">
    <property type="entry name" value="ACROSIN"/>
    <property type="match status" value="1"/>
</dbReference>
<evidence type="ECO:0000259" key="11">
    <source>
        <dbReference type="PROSITE" id="PS50240"/>
    </source>
</evidence>
<evidence type="ECO:0000256" key="6">
    <source>
        <dbReference type="ARBA" id="ARBA00022801"/>
    </source>
</evidence>
<evidence type="ECO:0000256" key="9">
    <source>
        <dbReference type="ARBA" id="ARBA00023157"/>
    </source>
</evidence>
<dbReference type="Gene3D" id="2.40.10.10">
    <property type="entry name" value="Trypsin-like serine proteases"/>
    <property type="match status" value="2"/>
</dbReference>
<evidence type="ECO:0000256" key="8">
    <source>
        <dbReference type="ARBA" id="ARBA00022837"/>
    </source>
</evidence>
<evidence type="ECO:0000313" key="12">
    <source>
        <dbReference type="EMBL" id="KAG8576543.1"/>
    </source>
</evidence>
<evidence type="ECO:0000256" key="10">
    <source>
        <dbReference type="RuleBase" id="RU363034"/>
    </source>
</evidence>
<dbReference type="GO" id="GO:0004252">
    <property type="term" value="F:serine-type endopeptidase activity"/>
    <property type="evidence" value="ECO:0007669"/>
    <property type="project" value="InterPro"/>
</dbReference>
<evidence type="ECO:0000256" key="3">
    <source>
        <dbReference type="ARBA" id="ARBA00017161"/>
    </source>
</evidence>
<accession>A0AAV7BVD0</accession>
<dbReference type="Pfam" id="PF00089">
    <property type="entry name" value="Trypsin"/>
    <property type="match status" value="1"/>
</dbReference>
<proteinExistence type="predicted"/>
<evidence type="ECO:0000256" key="2">
    <source>
        <dbReference type="ARBA" id="ARBA00012050"/>
    </source>
</evidence>
<evidence type="ECO:0000313" key="13">
    <source>
        <dbReference type="Proteomes" id="UP000824782"/>
    </source>
</evidence>
<name>A0AAV7BVD0_ENGPU</name>
<dbReference type="SUPFAM" id="SSF50494">
    <property type="entry name" value="Trypsin-like serine proteases"/>
    <property type="match status" value="1"/>
</dbReference>
<comment type="caution">
    <text evidence="12">The sequence shown here is derived from an EMBL/GenBank/DDBJ whole genome shotgun (WGS) entry which is preliminary data.</text>
</comment>
<keyword evidence="7 10" id="KW-0720">Serine protease</keyword>
<keyword evidence="5" id="KW-0479">Metal-binding</keyword>
<keyword evidence="8" id="KW-0106">Calcium</keyword>
<dbReference type="PRINTS" id="PR00722">
    <property type="entry name" value="CHYMOTRYPSIN"/>
</dbReference>
<dbReference type="PROSITE" id="PS00134">
    <property type="entry name" value="TRYPSIN_HIS"/>
    <property type="match status" value="1"/>
</dbReference>
<dbReference type="EMBL" id="WNYA01000004">
    <property type="protein sequence ID" value="KAG8576543.1"/>
    <property type="molecule type" value="Genomic_DNA"/>
</dbReference>
<dbReference type="InterPro" id="IPR018114">
    <property type="entry name" value="TRYPSIN_HIS"/>
</dbReference>
<feature type="non-terminal residue" evidence="12">
    <location>
        <position position="261"/>
    </location>
</feature>
<dbReference type="InterPro" id="IPR001314">
    <property type="entry name" value="Peptidase_S1A"/>
</dbReference>
<gene>
    <name evidence="12" type="ORF">GDO81_009896</name>
</gene>
<dbReference type="Proteomes" id="UP000824782">
    <property type="component" value="Unassembled WGS sequence"/>
</dbReference>
<keyword evidence="6 10" id="KW-0378">Hydrolase</keyword>
<dbReference type="AlphaFoldDB" id="A0AAV7BVD0"/>